<dbReference type="EMBL" id="CP018044">
    <property type="protein sequence ID" value="ATU20831.1"/>
    <property type="molecule type" value="Genomic_DNA"/>
</dbReference>
<dbReference type="Proteomes" id="UP000229907">
    <property type="component" value="Chromosome"/>
</dbReference>
<reference evidence="2 3" key="1">
    <citation type="submission" date="2016-11" db="EMBL/GenBank/DDBJ databases">
        <title>complete genome sequence of Bifidobacterium choerinum strain FMB-1.</title>
        <authorList>
            <person name="Park C.-S."/>
            <person name="Jung D.-H."/>
            <person name="Choi D.-S."/>
        </authorList>
    </citation>
    <scope>NUCLEOTIDE SEQUENCE [LARGE SCALE GENOMIC DNA]</scope>
    <source>
        <strain evidence="2 3">FMB-1</strain>
    </source>
</reference>
<dbReference type="RefSeq" id="WP_099721483.1">
    <property type="nucleotide sequence ID" value="NZ_CP018044.1"/>
</dbReference>
<name>A0A2D3D605_9BIFI</name>
<evidence type="ECO:0000313" key="3">
    <source>
        <dbReference type="Proteomes" id="UP000229907"/>
    </source>
</evidence>
<sequence length="61" mass="6540">MTTKTQIDRILKAHANNIPAAQIAARLVISVAEVSDVIRTGGHTPPPKPAPPTFSDVPLWE</sequence>
<feature type="region of interest" description="Disordered" evidence="1">
    <location>
        <begin position="38"/>
        <end position="61"/>
    </location>
</feature>
<evidence type="ECO:0000256" key="1">
    <source>
        <dbReference type="SAM" id="MobiDB-lite"/>
    </source>
</evidence>
<evidence type="ECO:0000313" key="2">
    <source>
        <dbReference type="EMBL" id="ATU20831.1"/>
    </source>
</evidence>
<gene>
    <name evidence="2" type="ORF">BcFMB_07735</name>
</gene>
<proteinExistence type="predicted"/>
<dbReference type="KEGG" id="bcho:BcFMB_07735"/>
<dbReference type="AlphaFoldDB" id="A0A2D3D605"/>
<protein>
    <submittedName>
        <fullName evidence="2">Uncharacterized protein</fullName>
    </submittedName>
</protein>
<accession>A0A2D3D605</accession>
<organism evidence="2 3">
    <name type="scientific">Bifidobacterium choerinum</name>
    <dbReference type="NCBI Taxonomy" id="35760"/>
    <lineage>
        <taxon>Bacteria</taxon>
        <taxon>Bacillati</taxon>
        <taxon>Actinomycetota</taxon>
        <taxon>Actinomycetes</taxon>
        <taxon>Bifidobacteriales</taxon>
        <taxon>Bifidobacteriaceae</taxon>
        <taxon>Bifidobacterium</taxon>
    </lineage>
</organism>